<accession>A0ACA9QSX5</accession>
<evidence type="ECO:0000313" key="2">
    <source>
        <dbReference type="Proteomes" id="UP000789525"/>
    </source>
</evidence>
<proteinExistence type="predicted"/>
<dbReference type="EMBL" id="CAJVPT010060763">
    <property type="protein sequence ID" value="CAG8764231.1"/>
    <property type="molecule type" value="Genomic_DNA"/>
</dbReference>
<feature type="non-terminal residue" evidence="1">
    <location>
        <position position="1"/>
    </location>
</feature>
<keyword evidence="2" id="KW-1185">Reference proteome</keyword>
<reference evidence="1" key="1">
    <citation type="submission" date="2021-06" db="EMBL/GenBank/DDBJ databases">
        <authorList>
            <person name="Kallberg Y."/>
            <person name="Tangrot J."/>
            <person name="Rosling A."/>
        </authorList>
    </citation>
    <scope>NUCLEOTIDE SEQUENCE</scope>
    <source>
        <strain evidence="1">CL356</strain>
    </source>
</reference>
<organism evidence="1 2">
    <name type="scientific">Acaulospora colombiana</name>
    <dbReference type="NCBI Taxonomy" id="27376"/>
    <lineage>
        <taxon>Eukaryota</taxon>
        <taxon>Fungi</taxon>
        <taxon>Fungi incertae sedis</taxon>
        <taxon>Mucoromycota</taxon>
        <taxon>Glomeromycotina</taxon>
        <taxon>Glomeromycetes</taxon>
        <taxon>Diversisporales</taxon>
        <taxon>Acaulosporaceae</taxon>
        <taxon>Acaulospora</taxon>
    </lineage>
</organism>
<comment type="caution">
    <text evidence="1">The sequence shown here is derived from an EMBL/GenBank/DDBJ whole genome shotgun (WGS) entry which is preliminary data.</text>
</comment>
<sequence length="111" mass="13110">PPFKALGCRLIDKKDTIELCKGVEVRDKQLCRLRQDFCFYKQLIEEIKWQLECPVCYDIMEKPQTHVLPLTRASFGILAETFTLAKLSDIVRAFNLRYRDNIEQNVMEIEQ</sequence>
<name>A0ACA9QSX5_9GLOM</name>
<evidence type="ECO:0000313" key="1">
    <source>
        <dbReference type="EMBL" id="CAG8764231.1"/>
    </source>
</evidence>
<dbReference type="Proteomes" id="UP000789525">
    <property type="component" value="Unassembled WGS sequence"/>
</dbReference>
<protein>
    <submittedName>
        <fullName evidence="1">9233_t:CDS:1</fullName>
    </submittedName>
</protein>
<gene>
    <name evidence="1" type="ORF">ACOLOM_LOCUS13359</name>
</gene>